<reference evidence="3 4" key="1">
    <citation type="submission" date="2023-10" db="EMBL/GenBank/DDBJ databases">
        <title>The genome sequence of Streptomyces sp. HUAS YS2.</title>
        <authorList>
            <person name="Mo P."/>
        </authorList>
    </citation>
    <scope>NUCLEOTIDE SEQUENCE [LARGE SCALE GENOMIC DNA]</scope>
    <source>
        <strain evidence="3 4">HUAS YS2</strain>
    </source>
</reference>
<keyword evidence="4" id="KW-1185">Reference proteome</keyword>
<sequence>MIQQYFPVGTDVIVHLGAGRRVQGRLKAIDNDSLVLAADTGPALLSTSAVEMIEIASAPAPLTLSGAWEVLDGEFRSDSVELTFTSPSFRLDEAVPLSYGVTNDVQQALNRARNRIESARLARDGGKVGLAVRDLAQAGLTLDYPPALHLAALLLLEWKESEATRSKAREWLEEAAHLGGRYAWDLAVLRARSGQASDALQALGDALHDSPAHDGDDVLLRAFVDLALRTGGDDEAARGLSGAVAAEAGPRLVATRAALHLVRRLFPERAAPLEPLLSRAAPTSGDLCRVLDALSPGVLERIGLSARDGDDTSAGAEVGAPPFPAERPPAAVVAPRLPGVGAAKPGPTAVPKAPATLAGPDPQRQLQAAQRQFQRGYLDNALRIARTALDLFPSHQGLLDVVVMAERELAARAADRPLPSRPERPRRARGRDSLYARAHHADTREKDWEKAEALYRQALEEDPGNERARRSLAWGLHRSERSDEALELLRAPDALVQENLQHQNMIITILSDRQRWAEAAPLLEELLGGAHSNQTRTGLLKRLIVLYRRLGDVERANGAAQRLLQHGPHNPEFRSIADEVAKADRTGVWDKLDELVAKSEWHPEQADSVSSIVQMHIDRCEYAGVSAVRIQEGSLSEQDVQELVKLIERLGPSRPADRAAYNLSAARILRDLNQTSDDRFRRSLRGFGAAMGDLCTAERKPPDVIRAYYTEAVSLGGWDDMGELKVKQFVTSYLAPDWQQPETRPSFELCMSWVLGDKSRHEPLAMGLVGLLSVSSERVRREIISRTYRDTRIREVLVRELRAYLQVSDSSTTQNAYNELWDEAFRHHVRLLDAQRNTLQPLLNRNEPLGTLTKDQQALEGAADVAYTTPLDRDRFIKAAGILAELRGYLEQPSYLEQERLESRIGATIRELVSTIERLPTRISLEFLVPLLDNLELALAAHFRDVQRAAEPTDLDVEPVLSAYTPNAASLIHVQLSVTNLPRRSPAVDVRLRVLDNDDYEPLDAAIPVAHSLRDEQTETCTVPLVLTPRAIREQVATLRYCLEFTLRSDRRLTTEPGALSLPLSDAPDWEPIQDPFAEGAPVQDEKMFFGRDPLIERLADTLRGADAKCVVIYGQKRVGKSSVLHHLQNALEPPLLAAKLSLLDIATDLSHASLLYRIASAFYHRLEDLEDAGYPPLDLDRPVLREFTDSGSPHLHFDDYLNGIQRRMRLSEAHGDWRMVLLLDEFTVLYSAIERGSLPREFMKSWKAMLESRMFSSVVVGNDLMPRFLKAFPNEFQVARQEPVSYLDENSAKALITEPIALADGGNRFRGDSVQRIIELTARSPYYIQLLCSRLVQRMNAERQPLIGPADVDAVAVSLISGERALLQEQFDNLLTPGDADVSDMRDGVVLAVLKRGLSGHRRNLYIDGRKSRELSEGNRVLEDLVRRDVIEWESADRYRIKVGLFAEWLWYRRA</sequence>
<proteinExistence type="predicted"/>
<evidence type="ECO:0000256" key="1">
    <source>
        <dbReference type="SAM" id="MobiDB-lite"/>
    </source>
</evidence>
<evidence type="ECO:0000313" key="4">
    <source>
        <dbReference type="Proteomes" id="UP001301731"/>
    </source>
</evidence>
<gene>
    <name evidence="3" type="ORF">R2D22_31530</name>
</gene>
<name>A0ABZ0M1V8_9ACTN</name>
<protein>
    <submittedName>
        <fullName evidence="3">AAA family ATPase</fullName>
    </submittedName>
</protein>
<dbReference type="PANTHER" id="PTHR34301">
    <property type="entry name" value="DNA-BINDING PROTEIN-RELATED"/>
    <property type="match status" value="1"/>
</dbReference>
<dbReference type="RefSeq" id="WP_318108357.1">
    <property type="nucleotide sequence ID" value="NZ_CP137573.1"/>
</dbReference>
<dbReference type="Pfam" id="PF20703">
    <property type="entry name" value="nSTAND1"/>
    <property type="match status" value="1"/>
</dbReference>
<dbReference type="SUPFAM" id="SSF48452">
    <property type="entry name" value="TPR-like"/>
    <property type="match status" value="1"/>
</dbReference>
<organism evidence="3 4">
    <name type="scientific">Streptomyces solicathayae</name>
    <dbReference type="NCBI Taxonomy" id="3081768"/>
    <lineage>
        <taxon>Bacteria</taxon>
        <taxon>Bacillati</taxon>
        <taxon>Actinomycetota</taxon>
        <taxon>Actinomycetes</taxon>
        <taxon>Kitasatosporales</taxon>
        <taxon>Streptomycetaceae</taxon>
        <taxon>Streptomyces</taxon>
    </lineage>
</organism>
<dbReference type="Gene3D" id="3.40.50.300">
    <property type="entry name" value="P-loop containing nucleotide triphosphate hydrolases"/>
    <property type="match status" value="1"/>
</dbReference>
<dbReference type="Proteomes" id="UP001301731">
    <property type="component" value="Chromosome"/>
</dbReference>
<accession>A0ABZ0M1V8</accession>
<feature type="region of interest" description="Disordered" evidence="1">
    <location>
        <begin position="414"/>
        <end position="442"/>
    </location>
</feature>
<evidence type="ECO:0000313" key="3">
    <source>
        <dbReference type="EMBL" id="WOX25666.1"/>
    </source>
</evidence>
<dbReference type="Pfam" id="PF14559">
    <property type="entry name" value="TPR_19"/>
    <property type="match status" value="1"/>
</dbReference>
<feature type="region of interest" description="Disordered" evidence="1">
    <location>
        <begin position="306"/>
        <end position="326"/>
    </location>
</feature>
<feature type="compositionally biased region" description="Basic and acidic residues" evidence="1">
    <location>
        <begin position="421"/>
        <end position="442"/>
    </location>
</feature>
<dbReference type="Gene3D" id="1.25.40.10">
    <property type="entry name" value="Tetratricopeptide repeat domain"/>
    <property type="match status" value="1"/>
</dbReference>
<feature type="domain" description="Novel STAND NTPase 1" evidence="2">
    <location>
        <begin position="1084"/>
        <end position="1338"/>
    </location>
</feature>
<dbReference type="SUPFAM" id="SSF52540">
    <property type="entry name" value="P-loop containing nucleoside triphosphate hydrolases"/>
    <property type="match status" value="1"/>
</dbReference>
<evidence type="ECO:0000259" key="2">
    <source>
        <dbReference type="Pfam" id="PF20703"/>
    </source>
</evidence>
<dbReference type="EMBL" id="CP137573">
    <property type="protein sequence ID" value="WOX25666.1"/>
    <property type="molecule type" value="Genomic_DNA"/>
</dbReference>
<dbReference type="PANTHER" id="PTHR34301:SF8">
    <property type="entry name" value="ATPASE DOMAIN-CONTAINING PROTEIN"/>
    <property type="match status" value="1"/>
</dbReference>
<dbReference type="InterPro" id="IPR027417">
    <property type="entry name" value="P-loop_NTPase"/>
</dbReference>
<dbReference type="InterPro" id="IPR011990">
    <property type="entry name" value="TPR-like_helical_dom_sf"/>
</dbReference>
<dbReference type="InterPro" id="IPR049052">
    <property type="entry name" value="nSTAND1"/>
</dbReference>